<dbReference type="OrthoDB" id="3163292at2759"/>
<accession>A0A2T2N3R2</accession>
<evidence type="ECO:0000256" key="3">
    <source>
        <dbReference type="ARBA" id="ARBA00023125"/>
    </source>
</evidence>
<name>A0A2T2N3R2_CORCC</name>
<proteinExistence type="predicted"/>
<keyword evidence="4" id="KW-0804">Transcription</keyword>
<dbReference type="Pfam" id="PF04082">
    <property type="entry name" value="Fungal_trans"/>
    <property type="match status" value="1"/>
</dbReference>
<protein>
    <recommendedName>
        <fullName evidence="6">Xylanolytic transcriptional activator regulatory domain-containing protein</fullName>
    </recommendedName>
</protein>
<organism evidence="7 8">
    <name type="scientific">Corynespora cassiicola Philippines</name>
    <dbReference type="NCBI Taxonomy" id="1448308"/>
    <lineage>
        <taxon>Eukaryota</taxon>
        <taxon>Fungi</taxon>
        <taxon>Dikarya</taxon>
        <taxon>Ascomycota</taxon>
        <taxon>Pezizomycotina</taxon>
        <taxon>Dothideomycetes</taxon>
        <taxon>Pleosporomycetidae</taxon>
        <taxon>Pleosporales</taxon>
        <taxon>Corynesporascaceae</taxon>
        <taxon>Corynespora</taxon>
    </lineage>
</organism>
<dbReference type="CDD" id="cd12148">
    <property type="entry name" value="fungal_TF_MHR"/>
    <property type="match status" value="1"/>
</dbReference>
<evidence type="ECO:0000313" key="8">
    <source>
        <dbReference type="Proteomes" id="UP000240883"/>
    </source>
</evidence>
<reference evidence="7 8" key="1">
    <citation type="journal article" date="2018" name="Front. Microbiol.">
        <title>Genome-Wide Analysis of Corynespora cassiicola Leaf Fall Disease Putative Effectors.</title>
        <authorList>
            <person name="Lopez D."/>
            <person name="Ribeiro S."/>
            <person name="Label P."/>
            <person name="Fumanal B."/>
            <person name="Venisse J.S."/>
            <person name="Kohler A."/>
            <person name="de Oliveira R.R."/>
            <person name="Labutti K."/>
            <person name="Lipzen A."/>
            <person name="Lail K."/>
            <person name="Bauer D."/>
            <person name="Ohm R.A."/>
            <person name="Barry K.W."/>
            <person name="Spatafora J."/>
            <person name="Grigoriev I.V."/>
            <person name="Martin F.M."/>
            <person name="Pujade-Renaud V."/>
        </authorList>
    </citation>
    <scope>NUCLEOTIDE SEQUENCE [LARGE SCALE GENOMIC DNA]</scope>
    <source>
        <strain evidence="7 8">Philippines</strain>
    </source>
</reference>
<sequence length="542" mass="60621">MARELEKLKSLKSEDHRPASIVPSFEPGLSVSSAELPFKASGNAIVDDSGIDLDNFQLGTFIIDKDTVVDIFTIFTIYLYPHFPIISSSISIANIHATSPLLFWTILAVVVGHELKPLHTALLQQIQDPFLAKFRNEILTAPVPLETIQAAAYLIMFPLPAERQTHDPSWLYCGAAMNAALYMGLHRPKPPQSLRSIGVVAGPERARASTWLGCFLANTMLSLTVGVPPLINTATDLNTIERFIAEYPVPTEFAFQVAVQHTIAKFASVVSEDSRDSINQSLVRLIVTELDTLKSKHHFEWTPRAEVTLLVAKLHLYAWTVIRIQETSASRELVLKQGYTVALRIVHLVSQGLHYTSSNYTEIEFNRLPRALPKHYFRGTVLATIFLLRYFSLNSLATSEEREVSRNHVAIAHAFFNNRAVHPMDEGARAARLFETLSRQQPSEVDISKLRIEDRMGVSIVFDAISTGHDLKNIPAVLEERPQASNLNRDTESQKCDVGSDPQNFDFNSFDAMAPIDFTQPEDIWGDSIWDMFDLGFGPPKN</sequence>
<dbReference type="InterPro" id="IPR051089">
    <property type="entry name" value="prtT"/>
</dbReference>
<comment type="subcellular location">
    <subcellularLocation>
        <location evidence="1">Nucleus</location>
    </subcellularLocation>
</comment>
<keyword evidence="2" id="KW-0805">Transcription regulation</keyword>
<dbReference type="STRING" id="1448308.A0A2T2N3R2"/>
<dbReference type="GO" id="GO:0006351">
    <property type="term" value="P:DNA-templated transcription"/>
    <property type="evidence" value="ECO:0007669"/>
    <property type="project" value="InterPro"/>
</dbReference>
<evidence type="ECO:0000256" key="4">
    <source>
        <dbReference type="ARBA" id="ARBA00023163"/>
    </source>
</evidence>
<dbReference type="InterPro" id="IPR007219">
    <property type="entry name" value="XnlR_reg_dom"/>
</dbReference>
<keyword evidence="3" id="KW-0238">DNA-binding</keyword>
<dbReference type="Proteomes" id="UP000240883">
    <property type="component" value="Unassembled WGS sequence"/>
</dbReference>
<evidence type="ECO:0000256" key="5">
    <source>
        <dbReference type="ARBA" id="ARBA00023242"/>
    </source>
</evidence>
<dbReference type="GO" id="GO:0000981">
    <property type="term" value="F:DNA-binding transcription factor activity, RNA polymerase II-specific"/>
    <property type="evidence" value="ECO:0007669"/>
    <property type="project" value="TreeGrafter"/>
</dbReference>
<evidence type="ECO:0000259" key="6">
    <source>
        <dbReference type="SMART" id="SM00906"/>
    </source>
</evidence>
<dbReference type="GO" id="GO:0000976">
    <property type="term" value="F:transcription cis-regulatory region binding"/>
    <property type="evidence" value="ECO:0007669"/>
    <property type="project" value="TreeGrafter"/>
</dbReference>
<evidence type="ECO:0000313" key="7">
    <source>
        <dbReference type="EMBL" id="PSN59896.1"/>
    </source>
</evidence>
<gene>
    <name evidence="7" type="ORF">BS50DRAFT_640610</name>
</gene>
<dbReference type="EMBL" id="KZ678152">
    <property type="protein sequence ID" value="PSN59896.1"/>
    <property type="molecule type" value="Genomic_DNA"/>
</dbReference>
<dbReference type="GO" id="GO:0008270">
    <property type="term" value="F:zinc ion binding"/>
    <property type="evidence" value="ECO:0007669"/>
    <property type="project" value="InterPro"/>
</dbReference>
<dbReference type="PANTHER" id="PTHR31845:SF21">
    <property type="entry name" value="REGULATORY PROTEIN LEU3"/>
    <property type="match status" value="1"/>
</dbReference>
<evidence type="ECO:0000256" key="1">
    <source>
        <dbReference type="ARBA" id="ARBA00004123"/>
    </source>
</evidence>
<keyword evidence="5" id="KW-0539">Nucleus</keyword>
<keyword evidence="8" id="KW-1185">Reference proteome</keyword>
<feature type="domain" description="Xylanolytic transcriptional activator regulatory" evidence="6">
    <location>
        <begin position="169"/>
        <end position="250"/>
    </location>
</feature>
<evidence type="ECO:0000256" key="2">
    <source>
        <dbReference type="ARBA" id="ARBA00023015"/>
    </source>
</evidence>
<dbReference type="PANTHER" id="PTHR31845">
    <property type="entry name" value="FINGER DOMAIN PROTEIN, PUTATIVE-RELATED"/>
    <property type="match status" value="1"/>
</dbReference>
<dbReference type="AlphaFoldDB" id="A0A2T2N3R2"/>
<dbReference type="GO" id="GO:0005634">
    <property type="term" value="C:nucleus"/>
    <property type="evidence" value="ECO:0007669"/>
    <property type="project" value="UniProtKB-SubCell"/>
</dbReference>
<dbReference type="SMART" id="SM00906">
    <property type="entry name" value="Fungal_trans"/>
    <property type="match status" value="1"/>
</dbReference>